<organism evidence="2 3">
    <name type="scientific">Vanilla planifolia</name>
    <name type="common">Vanilla</name>
    <dbReference type="NCBI Taxonomy" id="51239"/>
    <lineage>
        <taxon>Eukaryota</taxon>
        <taxon>Viridiplantae</taxon>
        <taxon>Streptophyta</taxon>
        <taxon>Embryophyta</taxon>
        <taxon>Tracheophyta</taxon>
        <taxon>Spermatophyta</taxon>
        <taxon>Magnoliopsida</taxon>
        <taxon>Liliopsida</taxon>
        <taxon>Asparagales</taxon>
        <taxon>Orchidaceae</taxon>
        <taxon>Vanilloideae</taxon>
        <taxon>Vanilleae</taxon>
        <taxon>Vanilla</taxon>
    </lineage>
</organism>
<dbReference type="Gene3D" id="3.90.1150.10">
    <property type="entry name" value="Aspartate Aminotransferase, domain 1"/>
    <property type="match status" value="1"/>
</dbReference>
<accession>A0A835PVM7</accession>
<dbReference type="Pfam" id="PF00266">
    <property type="entry name" value="Aminotran_5"/>
    <property type="match status" value="1"/>
</dbReference>
<evidence type="ECO:0000313" key="3">
    <source>
        <dbReference type="Proteomes" id="UP000639772"/>
    </source>
</evidence>
<evidence type="ECO:0000313" key="2">
    <source>
        <dbReference type="EMBL" id="KAG0459286.1"/>
    </source>
</evidence>
<proteinExistence type="predicted"/>
<feature type="domain" description="Aminotransferase class V" evidence="1">
    <location>
        <begin position="80"/>
        <end position="503"/>
    </location>
</feature>
<evidence type="ECO:0000259" key="1">
    <source>
        <dbReference type="Pfam" id="PF00266"/>
    </source>
</evidence>
<gene>
    <name evidence="2" type="ORF">HPP92_022414</name>
</gene>
<dbReference type="InterPro" id="IPR015424">
    <property type="entry name" value="PyrdxlP-dep_Trfase"/>
</dbReference>
<dbReference type="SUPFAM" id="SSF53383">
    <property type="entry name" value="PLP-dependent transferases"/>
    <property type="match status" value="1"/>
</dbReference>
<dbReference type="PANTHER" id="PTHR43586">
    <property type="entry name" value="CYSTEINE DESULFURASE"/>
    <property type="match status" value="1"/>
</dbReference>
<protein>
    <recommendedName>
        <fullName evidence="1">Aminotransferase class V domain-containing protein</fullName>
    </recommendedName>
</protein>
<dbReference type="AlphaFoldDB" id="A0A835PVM7"/>
<comment type="caution">
    <text evidence="2">The sequence shown here is derived from an EMBL/GenBank/DDBJ whole genome shotgun (WGS) entry which is preliminary data.</text>
</comment>
<dbReference type="PANTHER" id="PTHR43586:SF19">
    <property type="entry name" value="OS01G0729600 PROTEIN"/>
    <property type="match status" value="1"/>
</dbReference>
<dbReference type="InterPro" id="IPR000192">
    <property type="entry name" value="Aminotrans_V_dom"/>
</dbReference>
<dbReference type="EMBL" id="JADCNM010000012">
    <property type="protein sequence ID" value="KAG0459286.1"/>
    <property type="molecule type" value="Genomic_DNA"/>
</dbReference>
<reference evidence="2 3" key="1">
    <citation type="journal article" date="2020" name="Nat. Food">
        <title>A phased Vanilla planifolia genome enables genetic improvement of flavour and production.</title>
        <authorList>
            <person name="Hasing T."/>
            <person name="Tang H."/>
            <person name="Brym M."/>
            <person name="Khazi F."/>
            <person name="Huang T."/>
            <person name="Chambers A.H."/>
        </authorList>
    </citation>
    <scope>NUCLEOTIDE SEQUENCE [LARGE SCALE GENOMIC DNA]</scope>
    <source>
        <tissue evidence="2">Leaf</tissue>
    </source>
</reference>
<dbReference type="InterPro" id="IPR015422">
    <property type="entry name" value="PyrdxlP-dep_Trfase_small"/>
</dbReference>
<dbReference type="OrthoDB" id="420046at2759"/>
<name>A0A835PVM7_VANPL</name>
<dbReference type="Gene3D" id="3.40.640.10">
    <property type="entry name" value="Type I PLP-dependent aspartate aminotransferase-like (Major domain)"/>
    <property type="match status" value="1"/>
</dbReference>
<dbReference type="InterPro" id="IPR015421">
    <property type="entry name" value="PyrdxlP-dep_Trfase_major"/>
</dbReference>
<dbReference type="Proteomes" id="UP000639772">
    <property type="component" value="Chromosome 12"/>
</dbReference>
<sequence length="559" mass="61757">MVLLMASSLRSIDILRWSPEKPVPHREEAMAVAGGDALGDLGFPRIGYDEDGNKWEWLRSQIIGVDAEFEGPFGRRRITYSDHTASGRFLRFVEEYILQDVLPFYGNTHTSDSYVGRRTTDLVNRSVRYIKQSCGAGGDDILLFCGSGSTTAIKRLQEVLGIAVPSVLRPLLVRQLPPSDRWVVFVGPYEHHSNLLSWRQSLAQVVEIGLDRVTGRPDLAALERALNSPEFAGRPKLGSFSACSNVSGILTDTRSMARLLHRYGALACFDFACSAPYVEINMRSGESDGYDAVFLSPHKFLGGPGSPGILLMSSKLYKLRGAPPSTSGGGTVRFVGGYDVEDTVYCEDPEEREDAGTPAIVQKVRAAAAFRLKDWVGHLAIRERERWMVQRAMQRMKQNPKVQVLGAASDGEQQPIISFLLFPDGPRGRNLHCRFVATLLNDLFGIQARGGCSCAGPYGHVLLHIDPSRSKAIKAAVETGFEGVKPGWTRVSFPYYVSEKEMEFVVDAIELLADHGRQFLPLYDFDWRTGAWEHLNGHGKAEKASGTTCDAFSEYLTGE</sequence>